<evidence type="ECO:0000313" key="1">
    <source>
        <dbReference type="EMBL" id="NSL86526.1"/>
    </source>
</evidence>
<dbReference type="Pfam" id="PF06475">
    <property type="entry name" value="Glycolipid_bind"/>
    <property type="match status" value="1"/>
</dbReference>
<dbReference type="AlphaFoldDB" id="A0A3S1DT37"/>
<sequence length="182" mass="21409">MAPIVWQATRWPATEYFELEHLEHQSVAKGNITGFAENTPFSIHYEIAITAEWKVSSFHVKLQGKEPMELKLTSDLHGHWFDKEGNHIDAFDDCIDIDISLTPFTNTLPVRRMHFDLNEKKTLNMLYIRLPEFELQKVEQHYTKLNDRMYLYENADSGFSAEIPFDEHALVKDYPGIFKRIY</sequence>
<comment type="caution">
    <text evidence="1">The sequence shown here is derived from an EMBL/GenBank/DDBJ whole genome shotgun (WGS) entry which is preliminary data.</text>
</comment>
<dbReference type="EMBL" id="RIAR02000001">
    <property type="protein sequence ID" value="NSL86526.1"/>
    <property type="molecule type" value="Genomic_DNA"/>
</dbReference>
<protein>
    <submittedName>
        <fullName evidence="1">Glycolipid-binding domain-containing protein</fullName>
    </submittedName>
</protein>
<name>A0A3S1DT37_9BACT</name>
<evidence type="ECO:0000313" key="2">
    <source>
        <dbReference type="Proteomes" id="UP000281028"/>
    </source>
</evidence>
<dbReference type="SUPFAM" id="SSF159275">
    <property type="entry name" value="PA1994-like"/>
    <property type="match status" value="1"/>
</dbReference>
<dbReference type="InterPro" id="IPR009467">
    <property type="entry name" value="Glycolipid-bd_prot_put"/>
</dbReference>
<organism evidence="1 2">
    <name type="scientific">Chitinophaga solisilvae</name>
    <dbReference type="NCBI Taxonomy" id="1233460"/>
    <lineage>
        <taxon>Bacteria</taxon>
        <taxon>Pseudomonadati</taxon>
        <taxon>Bacteroidota</taxon>
        <taxon>Chitinophagia</taxon>
        <taxon>Chitinophagales</taxon>
        <taxon>Chitinophagaceae</taxon>
        <taxon>Chitinophaga</taxon>
    </lineage>
</organism>
<dbReference type="OrthoDB" id="9814791at2"/>
<dbReference type="Proteomes" id="UP000281028">
    <property type="component" value="Unassembled WGS sequence"/>
</dbReference>
<gene>
    <name evidence="1" type="ORF">ECE50_006775</name>
</gene>
<keyword evidence="2" id="KW-1185">Reference proteome</keyword>
<reference evidence="1" key="1">
    <citation type="submission" date="2020-05" db="EMBL/GenBank/DDBJ databases">
        <title>Chitinophaga laudate sp. nov., isolated from a tropical peat swamp.</title>
        <authorList>
            <person name="Goh C.B.S."/>
            <person name="Lee M.S."/>
            <person name="Parimannan S."/>
            <person name="Pasbakhsh P."/>
            <person name="Yule C.M."/>
            <person name="Rajandas H."/>
            <person name="Loke S."/>
            <person name="Croft L."/>
            <person name="Tan J.B.L."/>
        </authorList>
    </citation>
    <scope>NUCLEOTIDE SEQUENCE</scope>
    <source>
        <strain evidence="1">Mgbs1</strain>
    </source>
</reference>
<proteinExistence type="predicted"/>
<accession>A0A3S1DT37</accession>